<accession>A0A0F9DCT3</accession>
<protein>
    <recommendedName>
        <fullName evidence="2">Porin</fullName>
    </recommendedName>
</protein>
<proteinExistence type="predicted"/>
<comment type="caution">
    <text evidence="1">The sequence shown here is derived from an EMBL/GenBank/DDBJ whole genome shotgun (WGS) entry which is preliminary data.</text>
</comment>
<name>A0A0F9DCT3_9ZZZZ</name>
<evidence type="ECO:0000313" key="1">
    <source>
        <dbReference type="EMBL" id="KKL59454.1"/>
    </source>
</evidence>
<organism evidence="1">
    <name type="scientific">marine sediment metagenome</name>
    <dbReference type="NCBI Taxonomy" id="412755"/>
    <lineage>
        <taxon>unclassified sequences</taxon>
        <taxon>metagenomes</taxon>
        <taxon>ecological metagenomes</taxon>
    </lineage>
</organism>
<sequence length="69" mass="7573">DLGFNTTILLSADDLKDKFQGAEFYAFYKPEPIEITIGYLFTDDGAEVAGEAPNEPLDGGFYAKAKISY</sequence>
<feature type="non-terminal residue" evidence="1">
    <location>
        <position position="1"/>
    </location>
</feature>
<dbReference type="AlphaFoldDB" id="A0A0F9DCT3"/>
<gene>
    <name evidence="1" type="ORF">LCGC14_2215170</name>
</gene>
<reference evidence="1" key="1">
    <citation type="journal article" date="2015" name="Nature">
        <title>Complex archaea that bridge the gap between prokaryotes and eukaryotes.</title>
        <authorList>
            <person name="Spang A."/>
            <person name="Saw J.H."/>
            <person name="Jorgensen S.L."/>
            <person name="Zaremba-Niedzwiedzka K."/>
            <person name="Martijn J."/>
            <person name="Lind A.E."/>
            <person name="van Eijk R."/>
            <person name="Schleper C."/>
            <person name="Guy L."/>
            <person name="Ettema T.J."/>
        </authorList>
    </citation>
    <scope>NUCLEOTIDE SEQUENCE</scope>
</reference>
<evidence type="ECO:0008006" key="2">
    <source>
        <dbReference type="Google" id="ProtNLM"/>
    </source>
</evidence>
<dbReference type="EMBL" id="LAZR01029481">
    <property type="protein sequence ID" value="KKL59454.1"/>
    <property type="molecule type" value="Genomic_DNA"/>
</dbReference>